<keyword evidence="6" id="KW-0472">Membrane</keyword>
<keyword evidence="7 9" id="KW-0675">Receptor</keyword>
<dbReference type="InterPro" id="IPR000897">
    <property type="entry name" value="SRP54_GTPase_dom"/>
</dbReference>
<evidence type="ECO:0000256" key="1">
    <source>
        <dbReference type="ARBA" id="ARBA00004397"/>
    </source>
</evidence>
<dbReference type="GO" id="GO:0006614">
    <property type="term" value="P:SRP-dependent cotranslational protein targeting to membrane"/>
    <property type="evidence" value="ECO:0007669"/>
    <property type="project" value="InterPro"/>
</dbReference>
<dbReference type="Proteomes" id="UP000053555">
    <property type="component" value="Unassembled WGS sequence"/>
</dbReference>
<dbReference type="PANTHER" id="PTHR43134:SF1">
    <property type="entry name" value="SIGNAL RECOGNITION PARTICLE RECEPTOR SUBUNIT ALPHA"/>
    <property type="match status" value="1"/>
</dbReference>
<gene>
    <name evidence="9" type="ORF">glysoja_037004</name>
</gene>
<dbReference type="InterPro" id="IPR042101">
    <property type="entry name" value="SRP54_N_sf"/>
</dbReference>
<evidence type="ECO:0000256" key="3">
    <source>
        <dbReference type="ARBA" id="ARBA00022741"/>
    </source>
</evidence>
<proteinExistence type="inferred from homology"/>
<reference evidence="9" key="1">
    <citation type="submission" date="2014-07" db="EMBL/GenBank/DDBJ databases">
        <title>Identification of a novel salt tolerance gene in wild soybean by whole-genome sequencing.</title>
        <authorList>
            <person name="Lam H.-M."/>
            <person name="Qi X."/>
            <person name="Li M.-W."/>
            <person name="Liu X."/>
            <person name="Xie M."/>
            <person name="Ni M."/>
            <person name="Xu X."/>
        </authorList>
    </citation>
    <scope>NUCLEOTIDE SEQUENCE [LARGE SCALE GENOMIC DNA]</scope>
    <source>
        <tissue evidence="9">Root</tissue>
    </source>
</reference>
<dbReference type="Gene3D" id="1.20.120.140">
    <property type="entry name" value="Signal recognition particle SRP54, nucleotide-binding domain"/>
    <property type="match status" value="1"/>
</dbReference>
<dbReference type="SMART" id="SM00962">
    <property type="entry name" value="SRP54"/>
    <property type="match status" value="1"/>
</dbReference>
<evidence type="ECO:0000256" key="2">
    <source>
        <dbReference type="ARBA" id="ARBA00008531"/>
    </source>
</evidence>
<dbReference type="FunFam" id="3.40.50.300:FF:000188">
    <property type="entry name" value="signal recognition particle receptor subunit alpha"/>
    <property type="match status" value="1"/>
</dbReference>
<dbReference type="PROSITE" id="PS00300">
    <property type="entry name" value="SRP54"/>
    <property type="match status" value="1"/>
</dbReference>
<evidence type="ECO:0000256" key="6">
    <source>
        <dbReference type="ARBA" id="ARBA00023136"/>
    </source>
</evidence>
<name>A0A0B2SCN9_GLYSO</name>
<dbReference type="SUPFAM" id="SSF52540">
    <property type="entry name" value="P-loop containing nucleoside triphosphate hydrolases"/>
    <property type="match status" value="1"/>
</dbReference>
<sequence>MEEPKKVDKRSRGTLLIIAGKANLEKSDLEPALKALKDRLMTKNVLRNYVSLEGKKLASFTRISSTVHVSMEEALVPILTPRRSIDILRDVYAAKEQRKPYVVVFVGVGKSTNLAKVAYWLLQHNISVMMAACDTFRSGAVEQLRTHARRLQIPIFEKGYEKDPAIVAKEAIQEASRNGSDVVLVDTAGCMQDNEPLMRALSKLVYLNNPNLILFVGEALVGNDAVDQLAKFNQACYSTQKLADLSTSPTPRLIDGILLTKFDTIDDKVSALSMVYVSGAPVMFVGCGQSYTDLKKLNAKSIAKTLLK</sequence>
<keyword evidence="3" id="KW-0547">Nucleotide-binding</keyword>
<protein>
    <submittedName>
        <fullName evidence="9">Signal recognition particle receptor subunit alpha</fullName>
    </submittedName>
</protein>
<dbReference type="AlphaFoldDB" id="A0A0B2SCN9"/>
<evidence type="ECO:0000256" key="4">
    <source>
        <dbReference type="ARBA" id="ARBA00022824"/>
    </source>
</evidence>
<dbReference type="PANTHER" id="PTHR43134">
    <property type="entry name" value="SIGNAL RECOGNITION PARTICLE RECEPTOR SUBUNIT ALPHA"/>
    <property type="match status" value="1"/>
</dbReference>
<evidence type="ECO:0000313" key="9">
    <source>
        <dbReference type="EMBL" id="KHN42830.1"/>
    </source>
</evidence>
<keyword evidence="4" id="KW-0256">Endoplasmic reticulum</keyword>
<comment type="similarity">
    <text evidence="2">Belongs to the GTP-binding SRP family.</text>
</comment>
<dbReference type="GO" id="GO:0003924">
    <property type="term" value="F:GTPase activity"/>
    <property type="evidence" value="ECO:0007669"/>
    <property type="project" value="TreeGrafter"/>
</dbReference>
<dbReference type="Gene3D" id="3.40.50.300">
    <property type="entry name" value="P-loop containing nucleotide triphosphate hydrolases"/>
    <property type="match status" value="1"/>
</dbReference>
<dbReference type="GO" id="GO:0005047">
    <property type="term" value="F:signal recognition particle binding"/>
    <property type="evidence" value="ECO:0007669"/>
    <property type="project" value="TreeGrafter"/>
</dbReference>
<feature type="domain" description="SRP54-type proteins GTP-binding" evidence="8">
    <location>
        <begin position="281"/>
        <end position="294"/>
    </location>
</feature>
<keyword evidence="5" id="KW-0342">GTP-binding</keyword>
<evidence type="ECO:0000256" key="7">
    <source>
        <dbReference type="ARBA" id="ARBA00023170"/>
    </source>
</evidence>
<accession>A0A0B2SCN9</accession>
<dbReference type="InterPro" id="IPR027417">
    <property type="entry name" value="P-loop_NTPase"/>
</dbReference>
<evidence type="ECO:0000256" key="5">
    <source>
        <dbReference type="ARBA" id="ARBA00023134"/>
    </source>
</evidence>
<dbReference type="CDD" id="cd17876">
    <property type="entry name" value="SRalpha_C"/>
    <property type="match status" value="1"/>
</dbReference>
<evidence type="ECO:0000259" key="8">
    <source>
        <dbReference type="PROSITE" id="PS00300"/>
    </source>
</evidence>
<comment type="subcellular location">
    <subcellularLocation>
        <location evidence="1">Endoplasmic reticulum membrane</location>
        <topology evidence="1">Peripheral membrane protein</topology>
        <orientation evidence="1">Cytoplasmic side</orientation>
    </subcellularLocation>
</comment>
<organism evidence="9">
    <name type="scientific">Glycine soja</name>
    <name type="common">Wild soybean</name>
    <dbReference type="NCBI Taxonomy" id="3848"/>
    <lineage>
        <taxon>Eukaryota</taxon>
        <taxon>Viridiplantae</taxon>
        <taxon>Streptophyta</taxon>
        <taxon>Embryophyta</taxon>
        <taxon>Tracheophyta</taxon>
        <taxon>Spermatophyta</taxon>
        <taxon>Magnoliopsida</taxon>
        <taxon>eudicotyledons</taxon>
        <taxon>Gunneridae</taxon>
        <taxon>Pentapetalae</taxon>
        <taxon>rosids</taxon>
        <taxon>fabids</taxon>
        <taxon>Fabales</taxon>
        <taxon>Fabaceae</taxon>
        <taxon>Papilionoideae</taxon>
        <taxon>50 kb inversion clade</taxon>
        <taxon>NPAAA clade</taxon>
        <taxon>indigoferoid/millettioid clade</taxon>
        <taxon>Phaseoleae</taxon>
        <taxon>Glycine</taxon>
        <taxon>Glycine subgen. Soja</taxon>
    </lineage>
</organism>
<dbReference type="GO" id="GO:0005525">
    <property type="term" value="F:GTP binding"/>
    <property type="evidence" value="ECO:0007669"/>
    <property type="project" value="UniProtKB-KW"/>
</dbReference>
<dbReference type="Pfam" id="PF00448">
    <property type="entry name" value="SRP54"/>
    <property type="match status" value="1"/>
</dbReference>
<dbReference type="EMBL" id="KN644090">
    <property type="protein sequence ID" value="KHN42830.1"/>
    <property type="molecule type" value="Genomic_DNA"/>
</dbReference>
<dbReference type="GO" id="GO:0005789">
    <property type="term" value="C:endoplasmic reticulum membrane"/>
    <property type="evidence" value="ECO:0007669"/>
    <property type="project" value="UniProtKB-SubCell"/>
</dbReference>